<evidence type="ECO:0000313" key="2">
    <source>
        <dbReference type="Proteomes" id="UP000283975"/>
    </source>
</evidence>
<reference evidence="1 2" key="1">
    <citation type="submission" date="2018-08" db="EMBL/GenBank/DDBJ databases">
        <title>A genome reference for cultivated species of the human gut microbiota.</title>
        <authorList>
            <person name="Zou Y."/>
            <person name="Xue W."/>
            <person name="Luo G."/>
        </authorList>
    </citation>
    <scope>NUCLEOTIDE SEQUENCE [LARGE SCALE GENOMIC DNA]</scope>
    <source>
        <strain evidence="1 2">AM35-14</strain>
    </source>
</reference>
<dbReference type="EMBL" id="QSHZ01000047">
    <property type="protein sequence ID" value="RHC48468.1"/>
    <property type="molecule type" value="Genomic_DNA"/>
</dbReference>
<dbReference type="AlphaFoldDB" id="A0A414AIX5"/>
<evidence type="ECO:0000313" key="1">
    <source>
        <dbReference type="EMBL" id="RHC48468.1"/>
    </source>
</evidence>
<sequence length="86" mass="10129">MKVDISKKIITLDNQKLSDEIEKYECISNQTAYLFMSQNTMKALTDLIATRIPFMEINTDDCILAKYKERKVFQNDELEFGEIEIR</sequence>
<name>A0A414AIX5_9FIRM</name>
<comment type="caution">
    <text evidence="1">The sequence shown here is derived from an EMBL/GenBank/DDBJ whole genome shotgun (WGS) entry which is preliminary data.</text>
</comment>
<dbReference type="Proteomes" id="UP000283975">
    <property type="component" value="Unassembled WGS sequence"/>
</dbReference>
<protein>
    <submittedName>
        <fullName evidence="1">Uncharacterized protein</fullName>
    </submittedName>
</protein>
<gene>
    <name evidence="1" type="ORF">DW839_28495</name>
</gene>
<accession>A0A414AIX5</accession>
<organism evidence="1 2">
    <name type="scientific">Enterocloster bolteae</name>
    <dbReference type="NCBI Taxonomy" id="208479"/>
    <lineage>
        <taxon>Bacteria</taxon>
        <taxon>Bacillati</taxon>
        <taxon>Bacillota</taxon>
        <taxon>Clostridia</taxon>
        <taxon>Lachnospirales</taxon>
        <taxon>Lachnospiraceae</taxon>
        <taxon>Enterocloster</taxon>
    </lineage>
</organism>
<dbReference type="RefSeq" id="WP_002573426.1">
    <property type="nucleotide sequence ID" value="NZ_CBCSIM010000019.1"/>
</dbReference>
<proteinExistence type="predicted"/>